<dbReference type="Pfam" id="PF25917">
    <property type="entry name" value="BSH_RND"/>
    <property type="match status" value="1"/>
</dbReference>
<feature type="domain" description="Multidrug resistance protein MdtA-like beta-barrel" evidence="5">
    <location>
        <begin position="192"/>
        <end position="281"/>
    </location>
</feature>
<evidence type="ECO:0000259" key="4">
    <source>
        <dbReference type="Pfam" id="PF25917"/>
    </source>
</evidence>
<dbReference type="Gene3D" id="2.40.420.20">
    <property type="match status" value="1"/>
</dbReference>
<comment type="similarity">
    <text evidence="2">Belongs to the membrane fusion protein (MFP) (TC 8.A.1) family.</text>
</comment>
<dbReference type="GO" id="GO:0046677">
    <property type="term" value="P:response to antibiotic"/>
    <property type="evidence" value="ECO:0007669"/>
    <property type="project" value="TreeGrafter"/>
</dbReference>
<dbReference type="GO" id="GO:0030313">
    <property type="term" value="C:cell envelope"/>
    <property type="evidence" value="ECO:0007669"/>
    <property type="project" value="UniProtKB-SubCell"/>
</dbReference>
<dbReference type="InterPro" id="IPR058624">
    <property type="entry name" value="MdtA-like_HH"/>
</dbReference>
<organism evidence="7 8">
    <name type="scientific">Meridianimarinicoccus roseus</name>
    <dbReference type="NCBI Taxonomy" id="2072018"/>
    <lineage>
        <taxon>Bacteria</taxon>
        <taxon>Pseudomonadati</taxon>
        <taxon>Pseudomonadota</taxon>
        <taxon>Alphaproteobacteria</taxon>
        <taxon>Rhodobacterales</taxon>
        <taxon>Paracoccaceae</taxon>
        <taxon>Meridianimarinicoccus</taxon>
    </lineage>
</organism>
<feature type="domain" description="Multidrug resistance protein MdtA-like C-terminal permuted SH3" evidence="6">
    <location>
        <begin position="289"/>
        <end position="348"/>
    </location>
</feature>
<dbReference type="Pfam" id="PF25944">
    <property type="entry name" value="Beta-barrel_RND"/>
    <property type="match status" value="1"/>
</dbReference>
<dbReference type="NCBIfam" id="TIGR01730">
    <property type="entry name" value="RND_mfp"/>
    <property type="match status" value="1"/>
</dbReference>
<dbReference type="Proteomes" id="UP000245680">
    <property type="component" value="Unassembled WGS sequence"/>
</dbReference>
<dbReference type="GO" id="GO:0005886">
    <property type="term" value="C:plasma membrane"/>
    <property type="evidence" value="ECO:0007669"/>
    <property type="project" value="TreeGrafter"/>
</dbReference>
<name>A0A2V2LC49_9RHOB</name>
<accession>A0A2V2LC49</accession>
<evidence type="ECO:0000259" key="6">
    <source>
        <dbReference type="Pfam" id="PF25967"/>
    </source>
</evidence>
<evidence type="ECO:0000313" key="7">
    <source>
        <dbReference type="EMBL" id="PWR03100.1"/>
    </source>
</evidence>
<evidence type="ECO:0000259" key="3">
    <source>
        <dbReference type="Pfam" id="PF25876"/>
    </source>
</evidence>
<feature type="domain" description="Multidrug resistance protein MdtA-like alpha-helical hairpin" evidence="3">
    <location>
        <begin position="90"/>
        <end position="156"/>
    </location>
</feature>
<sequence>MFLAAWPGAGQAQQAGQAAPRVTVAAAITEDVVQDASFIARVEATDTVDLIARVTGFVRAVGVRDGAEVAEGDLLFEIESEQYAAVVAARRADLAQAEANQTLAEVELDRRRELVARQAVAQSELDVAQANQQVAAAAVRAAEAALAQAELDLGYTRITAPFAGRIGRIGASPGELVGPTSGALATLVREAPVFVSFALGERQLFDVMQAALAAGGSIGAPQDRIDVTLRLPNGTEYGETGTIAFGDNRVDPATGTLAVRAEFANADRLLVDGAFVTARLAQQDPVPMLTIPQAAVQRDQRGSFVLVVGAEQTVEQRYVATGRTIGASVAVTEGLREGETVIVEGLQRVRPGVPVEAVLAGTSVGDGN</sequence>
<dbReference type="PANTHER" id="PTHR30158:SF3">
    <property type="entry name" value="MULTIDRUG EFFLUX PUMP SUBUNIT ACRA-RELATED"/>
    <property type="match status" value="1"/>
</dbReference>
<comment type="subcellular location">
    <subcellularLocation>
        <location evidence="1">Cell envelope</location>
    </subcellularLocation>
</comment>
<reference evidence="7 8" key="1">
    <citation type="submission" date="2018-05" db="EMBL/GenBank/DDBJ databases">
        <title>Rhodobacteraceae gen. nov., sp. nov. isolated from sea water.</title>
        <authorList>
            <person name="Ren Y."/>
        </authorList>
    </citation>
    <scope>NUCLEOTIDE SEQUENCE [LARGE SCALE GENOMIC DNA]</scope>
    <source>
        <strain evidence="7 8">TG-679</strain>
    </source>
</reference>
<dbReference type="Gene3D" id="2.40.50.100">
    <property type="match status" value="1"/>
</dbReference>
<protein>
    <submittedName>
        <fullName evidence="7">Efflux transporter periplasmic adaptor subunit</fullName>
    </submittedName>
</protein>
<dbReference type="AlphaFoldDB" id="A0A2V2LC49"/>
<comment type="caution">
    <text evidence="7">The sequence shown here is derived from an EMBL/GenBank/DDBJ whole genome shotgun (WGS) entry which is preliminary data.</text>
</comment>
<dbReference type="InterPro" id="IPR058627">
    <property type="entry name" value="MdtA-like_C"/>
</dbReference>
<dbReference type="PANTHER" id="PTHR30158">
    <property type="entry name" value="ACRA/E-RELATED COMPONENT OF DRUG EFFLUX TRANSPORTER"/>
    <property type="match status" value="1"/>
</dbReference>
<dbReference type="GO" id="GO:0022857">
    <property type="term" value="F:transmembrane transporter activity"/>
    <property type="evidence" value="ECO:0007669"/>
    <property type="project" value="InterPro"/>
</dbReference>
<evidence type="ECO:0000256" key="1">
    <source>
        <dbReference type="ARBA" id="ARBA00004196"/>
    </source>
</evidence>
<dbReference type="InterPro" id="IPR006143">
    <property type="entry name" value="RND_pump_MFP"/>
</dbReference>
<evidence type="ECO:0000259" key="5">
    <source>
        <dbReference type="Pfam" id="PF25944"/>
    </source>
</evidence>
<dbReference type="Pfam" id="PF25876">
    <property type="entry name" value="HH_MFP_RND"/>
    <property type="match status" value="1"/>
</dbReference>
<dbReference type="Pfam" id="PF25967">
    <property type="entry name" value="RND-MFP_C"/>
    <property type="match status" value="1"/>
</dbReference>
<keyword evidence="8" id="KW-1185">Reference proteome</keyword>
<dbReference type="InterPro" id="IPR058625">
    <property type="entry name" value="MdtA-like_BSH"/>
</dbReference>
<evidence type="ECO:0000313" key="8">
    <source>
        <dbReference type="Proteomes" id="UP000245680"/>
    </source>
</evidence>
<dbReference type="OrthoDB" id="7811737at2"/>
<dbReference type="Gene3D" id="1.10.287.470">
    <property type="entry name" value="Helix hairpin bin"/>
    <property type="match status" value="1"/>
</dbReference>
<feature type="domain" description="Multidrug resistance protein MdtA-like barrel-sandwich hybrid" evidence="4">
    <location>
        <begin position="47"/>
        <end position="178"/>
    </location>
</feature>
<dbReference type="FunFam" id="2.40.420.20:FF:000001">
    <property type="entry name" value="Efflux RND transporter periplasmic adaptor subunit"/>
    <property type="match status" value="1"/>
</dbReference>
<proteinExistence type="inferred from homology"/>
<evidence type="ECO:0000256" key="2">
    <source>
        <dbReference type="ARBA" id="ARBA00009477"/>
    </source>
</evidence>
<dbReference type="Gene3D" id="2.40.30.170">
    <property type="match status" value="1"/>
</dbReference>
<dbReference type="SUPFAM" id="SSF111369">
    <property type="entry name" value="HlyD-like secretion proteins"/>
    <property type="match status" value="1"/>
</dbReference>
<gene>
    <name evidence="7" type="ORF">DKT77_09020</name>
</gene>
<dbReference type="EMBL" id="QGKU01000031">
    <property type="protein sequence ID" value="PWR03100.1"/>
    <property type="molecule type" value="Genomic_DNA"/>
</dbReference>
<dbReference type="InterPro" id="IPR058626">
    <property type="entry name" value="MdtA-like_b-barrel"/>
</dbReference>